<feature type="transmembrane region" description="Helical" evidence="1">
    <location>
        <begin position="299"/>
        <end position="319"/>
    </location>
</feature>
<proteinExistence type="predicted"/>
<protein>
    <submittedName>
        <fullName evidence="2">Uncharacterized protein</fullName>
    </submittedName>
</protein>
<feature type="transmembrane region" description="Helical" evidence="1">
    <location>
        <begin position="331"/>
        <end position="352"/>
    </location>
</feature>
<sequence length="608" mass="69051">MLVGLFIGFMQLPVPAYAQGSDPDLLVVAETGWGFDGRVKVQEFVPLWVQVKNISSTPWQGELQLSRKMRGERQFGATIVQNVSLQGDEIRWIQLSPYVVDDYEDWVLRWGPGKNHVIDLPPVLKGEPPTVLVYDSDAVLQETTVFRRMPEERFPTSVTSTDSLRGIILDQPPFWQGARARAFQDWLILGGRVYILHNRDGKYPVFPMALAFLNSEQTQFRVGSGYVRKIPRKAESFSMTQASSEIFNDDWTSEDEKLRKEMLNTGANQYSPYGGLNLSWSKNQDLFRELMELAKFERFWPLIYLSVFAYLATLWPGCYIIGTQQKNVTRFYALFFAATGFFALTFGLLGQVGGRAENRSRSVLLARSLGEGSFDVTGWTVLANIYSGEKGVSHAGNGIFYSTTQETEYVPGELHSGTGGVASFEMLPDTKRTLLHRARVRTVLPNPKMLGSGDEDLKLQSLSFDITGAFDEEPIFALAIIRGNVYELDIQQNLLEFDRRRQPTVLTQYLQKPIDFNMNFNMWGVPRPADEDETEDEKLIGLEQYRSLIRPMIGNSFGFGREIDLRKLKSHSSGVRLYVLTKTPANFEFDSKDFPDREGVVLFSYDYP</sequence>
<dbReference type="AlphaFoldDB" id="A0A517QIW0"/>
<evidence type="ECO:0000256" key="1">
    <source>
        <dbReference type="SAM" id="Phobius"/>
    </source>
</evidence>
<keyword evidence="3" id="KW-1185">Reference proteome</keyword>
<dbReference type="KEGG" id="tpol:Mal48_08130"/>
<accession>A0A517QIW0</accession>
<keyword evidence="1" id="KW-0812">Transmembrane</keyword>
<evidence type="ECO:0000313" key="3">
    <source>
        <dbReference type="Proteomes" id="UP000315724"/>
    </source>
</evidence>
<gene>
    <name evidence="2" type="ORF">Mal48_08130</name>
</gene>
<dbReference type="EMBL" id="CP036267">
    <property type="protein sequence ID" value="QDT31579.1"/>
    <property type="molecule type" value="Genomic_DNA"/>
</dbReference>
<keyword evidence="1" id="KW-1133">Transmembrane helix</keyword>
<dbReference type="Proteomes" id="UP000315724">
    <property type="component" value="Chromosome"/>
</dbReference>
<keyword evidence="1" id="KW-0472">Membrane</keyword>
<name>A0A517QIW0_9PLAN</name>
<organism evidence="2 3">
    <name type="scientific">Thalassoglobus polymorphus</name>
    <dbReference type="NCBI Taxonomy" id="2527994"/>
    <lineage>
        <taxon>Bacteria</taxon>
        <taxon>Pseudomonadati</taxon>
        <taxon>Planctomycetota</taxon>
        <taxon>Planctomycetia</taxon>
        <taxon>Planctomycetales</taxon>
        <taxon>Planctomycetaceae</taxon>
        <taxon>Thalassoglobus</taxon>
    </lineage>
</organism>
<reference evidence="2 3" key="1">
    <citation type="submission" date="2019-02" db="EMBL/GenBank/DDBJ databases">
        <title>Deep-cultivation of Planctomycetes and their phenomic and genomic characterization uncovers novel biology.</title>
        <authorList>
            <person name="Wiegand S."/>
            <person name="Jogler M."/>
            <person name="Boedeker C."/>
            <person name="Pinto D."/>
            <person name="Vollmers J."/>
            <person name="Rivas-Marin E."/>
            <person name="Kohn T."/>
            <person name="Peeters S.H."/>
            <person name="Heuer A."/>
            <person name="Rast P."/>
            <person name="Oberbeckmann S."/>
            <person name="Bunk B."/>
            <person name="Jeske O."/>
            <person name="Meyerdierks A."/>
            <person name="Storesund J.E."/>
            <person name="Kallscheuer N."/>
            <person name="Luecker S."/>
            <person name="Lage O.M."/>
            <person name="Pohl T."/>
            <person name="Merkel B.J."/>
            <person name="Hornburger P."/>
            <person name="Mueller R.-W."/>
            <person name="Bruemmer F."/>
            <person name="Labrenz M."/>
            <person name="Spormann A.M."/>
            <person name="Op den Camp H."/>
            <person name="Overmann J."/>
            <person name="Amann R."/>
            <person name="Jetten M.S.M."/>
            <person name="Mascher T."/>
            <person name="Medema M.H."/>
            <person name="Devos D.P."/>
            <person name="Kaster A.-K."/>
            <person name="Ovreas L."/>
            <person name="Rohde M."/>
            <person name="Galperin M.Y."/>
            <person name="Jogler C."/>
        </authorList>
    </citation>
    <scope>NUCLEOTIDE SEQUENCE [LARGE SCALE GENOMIC DNA]</scope>
    <source>
        <strain evidence="2 3">Mal48</strain>
    </source>
</reference>
<evidence type="ECO:0000313" key="2">
    <source>
        <dbReference type="EMBL" id="QDT31579.1"/>
    </source>
</evidence>